<sequence length="421" mass="48223">MAKETLISHTQRLIFLRPSPSNSDSDEFSNRNSKTQLLVDYNSNSATIPENAGAGNEDLDTTFRRLHLRERTGPHFLSRAVDEEVELNFISPGKEYVDSMVKTVSDFKNSIEGFKMLGFHSCNGLVAIALKNHFGGVFFYVYNPTTCHRRLLPQLYARVTYFPKRSAKYDCPMICPQASDLFVDLNIAYDPLKSDNYRVVYVWYDDWWFRVAIYASETGDWLDANCNLDYYSDIIDWKGILWNGDLHWVSSKWFTICLDIENGCEKHIPAILPKVAVCIPEDPQSLKSWPEIIFFGVSGGDLCLIGLKEPKSFLFDVFVMELDYSCWNVKYCLDLSPLGTLYPLMVCEENDPHNEWFRCKLSVLCCADEKGEEPELLISLPGKIVSFDTKAILVKEIADVAPETTVNRLKDLSRFKWSDAF</sequence>
<protein>
    <submittedName>
        <fullName evidence="1">OLC1v1035674C1</fullName>
    </submittedName>
</protein>
<name>A0AAV1CTL4_OLDCO</name>
<dbReference type="EMBL" id="OX459120">
    <property type="protein sequence ID" value="CAI9098935.1"/>
    <property type="molecule type" value="Genomic_DNA"/>
</dbReference>
<keyword evidence="2" id="KW-1185">Reference proteome</keyword>
<gene>
    <name evidence="1" type="ORF">OLC1_LOCUS9042</name>
</gene>
<accession>A0AAV1CTL4</accession>
<dbReference type="AlphaFoldDB" id="A0AAV1CTL4"/>
<dbReference type="PANTHER" id="PTHR35546">
    <property type="entry name" value="F-BOX PROTEIN INTERACTION DOMAIN PROTEIN-RELATED"/>
    <property type="match status" value="1"/>
</dbReference>
<dbReference type="InterPro" id="IPR055290">
    <property type="entry name" value="At3g26010-like"/>
</dbReference>
<organism evidence="1 2">
    <name type="scientific">Oldenlandia corymbosa var. corymbosa</name>
    <dbReference type="NCBI Taxonomy" id="529605"/>
    <lineage>
        <taxon>Eukaryota</taxon>
        <taxon>Viridiplantae</taxon>
        <taxon>Streptophyta</taxon>
        <taxon>Embryophyta</taxon>
        <taxon>Tracheophyta</taxon>
        <taxon>Spermatophyta</taxon>
        <taxon>Magnoliopsida</taxon>
        <taxon>eudicotyledons</taxon>
        <taxon>Gunneridae</taxon>
        <taxon>Pentapetalae</taxon>
        <taxon>asterids</taxon>
        <taxon>lamiids</taxon>
        <taxon>Gentianales</taxon>
        <taxon>Rubiaceae</taxon>
        <taxon>Rubioideae</taxon>
        <taxon>Spermacoceae</taxon>
        <taxon>Hedyotis-Oldenlandia complex</taxon>
        <taxon>Oldenlandia</taxon>
    </lineage>
</organism>
<dbReference type="Proteomes" id="UP001161247">
    <property type="component" value="Chromosome 3"/>
</dbReference>
<proteinExistence type="predicted"/>
<dbReference type="PANTHER" id="PTHR35546:SF25">
    <property type="entry name" value="F-BOX DOMAIN-CONTAINING PROTEIN"/>
    <property type="match status" value="1"/>
</dbReference>
<evidence type="ECO:0000313" key="1">
    <source>
        <dbReference type="EMBL" id="CAI9098935.1"/>
    </source>
</evidence>
<evidence type="ECO:0000313" key="2">
    <source>
        <dbReference type="Proteomes" id="UP001161247"/>
    </source>
</evidence>
<reference evidence="1" key="1">
    <citation type="submission" date="2023-03" db="EMBL/GenBank/DDBJ databases">
        <authorList>
            <person name="Julca I."/>
        </authorList>
    </citation>
    <scope>NUCLEOTIDE SEQUENCE</scope>
</reference>